<keyword evidence="1" id="KW-1133">Transmembrane helix</keyword>
<dbReference type="PANTHER" id="PTHR24096:SF422">
    <property type="entry name" value="BCDNA.GH02901"/>
    <property type="match status" value="1"/>
</dbReference>
<dbReference type="InterPro" id="IPR000873">
    <property type="entry name" value="AMP-dep_synth/lig_dom"/>
</dbReference>
<evidence type="ECO:0000259" key="3">
    <source>
        <dbReference type="Pfam" id="PF13193"/>
    </source>
</evidence>
<evidence type="ECO:0000313" key="5">
    <source>
        <dbReference type="Proteomes" id="UP000772434"/>
    </source>
</evidence>
<feature type="transmembrane region" description="Helical" evidence="1">
    <location>
        <begin position="233"/>
        <end position="255"/>
    </location>
</feature>
<dbReference type="Proteomes" id="UP000772434">
    <property type="component" value="Unassembled WGS sequence"/>
</dbReference>
<proteinExistence type="predicted"/>
<dbReference type="GO" id="GO:0016405">
    <property type="term" value="F:CoA-ligase activity"/>
    <property type="evidence" value="ECO:0007669"/>
    <property type="project" value="TreeGrafter"/>
</dbReference>
<dbReference type="PANTHER" id="PTHR24096">
    <property type="entry name" value="LONG-CHAIN-FATTY-ACID--COA LIGASE"/>
    <property type="match status" value="1"/>
</dbReference>
<name>A0A9P5Q6M5_9AGAR</name>
<dbReference type="Pfam" id="PF13193">
    <property type="entry name" value="AMP-binding_C"/>
    <property type="match status" value="1"/>
</dbReference>
<dbReference type="Gene3D" id="3.30.300.30">
    <property type="match status" value="1"/>
</dbReference>
<evidence type="ECO:0008006" key="6">
    <source>
        <dbReference type="Google" id="ProtNLM"/>
    </source>
</evidence>
<keyword evidence="1" id="KW-0472">Membrane</keyword>
<dbReference type="AlphaFoldDB" id="A0A9P5Q6M5"/>
<comment type="caution">
    <text evidence="4">The sequence shown here is derived from an EMBL/GenBank/DDBJ whole genome shotgun (WGS) entry which is preliminary data.</text>
</comment>
<evidence type="ECO:0000256" key="1">
    <source>
        <dbReference type="SAM" id="Phobius"/>
    </source>
</evidence>
<accession>A0A9P5Q6M5</accession>
<dbReference type="InterPro" id="IPR025110">
    <property type="entry name" value="AMP-bd_C"/>
</dbReference>
<sequence length="721" mass="78517">MPEFSSAYAASLPNIPDALTVPQFLLEPHRHPLSPTRPDNVPWLVDDESGKGICTEEVRQRTYNLANALHTVWNIGKGGRRCPNHVDYPISIWAVHTLGAIVTPCNQSFNVEELVYQLRISQTRLIIAYSDFLPIAFAAAQKASISSNRVIVIPSTCGKAIFNAVTLDELIARGATSPDYFLNAAVSIPHYSIVSNIVQMAVHWDVIGSSSTPSVMAVGDETKSVAFTVLPFYHIYGLIVTVHFMLFCGITLVVVPKFSFLNYLKSIIRHKVTHLYIVPPQAVLLCKHPAVQDYATSLKHVKFVLSGAAPLSGELIQRLTKVFPKAHVGQGYGLTETATTVTMFLPSQKIGTIGSSGTLLPGIVARVRKSDGSLASQGESGELIVKGPSMALGYLNNEQANKETFVDGWVHTGDEVMFKNGELYVVDRLKEIMKVKGFQVAPAELEGHLLLHPAVADVCVVGIPDEYSGELPLAYVVVDSKLQTAITNDPSAAVKLKREIAKHVSDAKVQYKWLKGGIEFIDAIPKNPSGKMPLSFSSSIGSGCNVIFHVRSASSSVFIALIGNFIAQLVFGSIPRPPCSMLSIHSLPTEITAKILQIYVSGYLVPLFNITRVPENDSSVLEFHRLTECAELLMMLSVCKLFAAVLPEMIFKRVNIFSVNTVHKFRDAVCSPSLVTGHFAGALTYVEFSFSFGSDITFGPLSTAPCIAKTWPSTISPPMFQ</sequence>
<dbReference type="InterPro" id="IPR045851">
    <property type="entry name" value="AMP-bd_C_sf"/>
</dbReference>
<gene>
    <name evidence="4" type="ORF">BDP27DRAFT_1414620</name>
</gene>
<keyword evidence="5" id="KW-1185">Reference proteome</keyword>
<dbReference type="Gene3D" id="2.30.38.10">
    <property type="entry name" value="Luciferase, Domain 3"/>
    <property type="match status" value="1"/>
</dbReference>
<feature type="domain" description="AMP-binding enzyme C-terminal" evidence="3">
    <location>
        <begin position="444"/>
        <end position="531"/>
    </location>
</feature>
<keyword evidence="1" id="KW-0812">Transmembrane</keyword>
<feature type="domain" description="AMP-dependent synthetase/ligase" evidence="2">
    <location>
        <begin position="186"/>
        <end position="395"/>
    </location>
</feature>
<evidence type="ECO:0000313" key="4">
    <source>
        <dbReference type="EMBL" id="KAF9076076.1"/>
    </source>
</evidence>
<evidence type="ECO:0000259" key="2">
    <source>
        <dbReference type="Pfam" id="PF00501"/>
    </source>
</evidence>
<organism evidence="4 5">
    <name type="scientific">Rhodocollybia butyracea</name>
    <dbReference type="NCBI Taxonomy" id="206335"/>
    <lineage>
        <taxon>Eukaryota</taxon>
        <taxon>Fungi</taxon>
        <taxon>Dikarya</taxon>
        <taxon>Basidiomycota</taxon>
        <taxon>Agaricomycotina</taxon>
        <taxon>Agaricomycetes</taxon>
        <taxon>Agaricomycetidae</taxon>
        <taxon>Agaricales</taxon>
        <taxon>Marasmiineae</taxon>
        <taxon>Omphalotaceae</taxon>
        <taxon>Rhodocollybia</taxon>
    </lineage>
</organism>
<dbReference type="SUPFAM" id="SSF56801">
    <property type="entry name" value="Acetyl-CoA synthetase-like"/>
    <property type="match status" value="1"/>
</dbReference>
<reference evidence="4" key="1">
    <citation type="submission" date="2020-11" db="EMBL/GenBank/DDBJ databases">
        <authorList>
            <consortium name="DOE Joint Genome Institute"/>
            <person name="Ahrendt S."/>
            <person name="Riley R."/>
            <person name="Andreopoulos W."/>
            <person name="Labutti K."/>
            <person name="Pangilinan J."/>
            <person name="Ruiz-Duenas F.J."/>
            <person name="Barrasa J.M."/>
            <person name="Sanchez-Garcia M."/>
            <person name="Camarero S."/>
            <person name="Miyauchi S."/>
            <person name="Serrano A."/>
            <person name="Linde D."/>
            <person name="Babiker R."/>
            <person name="Drula E."/>
            <person name="Ayuso-Fernandez I."/>
            <person name="Pacheco R."/>
            <person name="Padilla G."/>
            <person name="Ferreira P."/>
            <person name="Barriuso J."/>
            <person name="Kellner H."/>
            <person name="Castanera R."/>
            <person name="Alfaro M."/>
            <person name="Ramirez L."/>
            <person name="Pisabarro A.G."/>
            <person name="Kuo A."/>
            <person name="Tritt A."/>
            <person name="Lipzen A."/>
            <person name="He G."/>
            <person name="Yan M."/>
            <person name="Ng V."/>
            <person name="Cullen D."/>
            <person name="Martin F."/>
            <person name="Rosso M.-N."/>
            <person name="Henrissat B."/>
            <person name="Hibbett D."/>
            <person name="Martinez A.T."/>
            <person name="Grigoriev I.V."/>
        </authorList>
    </citation>
    <scope>NUCLEOTIDE SEQUENCE</scope>
    <source>
        <strain evidence="4">AH 40177</strain>
    </source>
</reference>
<protein>
    <recommendedName>
        <fullName evidence="6">4-coumarate--CoA ligase</fullName>
    </recommendedName>
</protein>
<dbReference type="Gene3D" id="3.40.50.980">
    <property type="match status" value="2"/>
</dbReference>
<dbReference type="OrthoDB" id="6509636at2759"/>
<dbReference type="Pfam" id="PF00501">
    <property type="entry name" value="AMP-binding"/>
    <property type="match status" value="1"/>
</dbReference>
<dbReference type="EMBL" id="JADNRY010000007">
    <property type="protein sequence ID" value="KAF9076076.1"/>
    <property type="molecule type" value="Genomic_DNA"/>
</dbReference>